<organism evidence="1 2">
    <name type="scientific">[Anoxybacillus] calidus</name>
    <dbReference type="NCBI Taxonomy" id="575178"/>
    <lineage>
        <taxon>Bacteria</taxon>
        <taxon>Bacillati</taxon>
        <taxon>Bacillota</taxon>
        <taxon>Bacilli</taxon>
        <taxon>Bacillales</taxon>
        <taxon>Anoxybacillaceae</taxon>
        <taxon>Paranoxybacillus</taxon>
    </lineage>
</organism>
<evidence type="ECO:0000313" key="2">
    <source>
        <dbReference type="Proteomes" id="UP000580891"/>
    </source>
</evidence>
<dbReference type="RefSeq" id="WP_181535391.1">
    <property type="nucleotide sequence ID" value="NZ_JACDUU010000001.1"/>
</dbReference>
<accession>A0A7W0BVG9</accession>
<keyword evidence="1" id="KW-0328">Glycosyltransferase</keyword>
<evidence type="ECO:0000313" key="1">
    <source>
        <dbReference type="EMBL" id="MBA2869964.1"/>
    </source>
</evidence>
<sequence>MTTETTDLCDYCVERFPKSELIDICIDGSNINTYCRECWNSRIRNVVMKLIKQYEEARKKYACQR</sequence>
<dbReference type="GO" id="GO:0016757">
    <property type="term" value="F:glycosyltransferase activity"/>
    <property type="evidence" value="ECO:0007669"/>
    <property type="project" value="UniProtKB-KW"/>
</dbReference>
<dbReference type="AlphaFoldDB" id="A0A7W0BVG9"/>
<dbReference type="EMBL" id="JACDUU010000001">
    <property type="protein sequence ID" value="MBA2869964.1"/>
    <property type="molecule type" value="Genomic_DNA"/>
</dbReference>
<keyword evidence="1" id="KW-0808">Transferase</keyword>
<comment type="caution">
    <text evidence="1">The sequence shown here is derived from an EMBL/GenBank/DDBJ whole genome shotgun (WGS) entry which is preliminary data.</text>
</comment>
<proteinExistence type="predicted"/>
<keyword evidence="2" id="KW-1185">Reference proteome</keyword>
<name>A0A7W0BVG9_9BACL</name>
<protein>
    <submittedName>
        <fullName evidence="1">Putative amidophosphoribosyltransferase</fullName>
    </submittedName>
</protein>
<dbReference type="Proteomes" id="UP000580891">
    <property type="component" value="Unassembled WGS sequence"/>
</dbReference>
<gene>
    <name evidence="1" type="ORF">HNQ85_000222</name>
</gene>
<reference evidence="1 2" key="1">
    <citation type="submission" date="2020-07" db="EMBL/GenBank/DDBJ databases">
        <title>Genomic Encyclopedia of Type Strains, Phase IV (KMG-IV): sequencing the most valuable type-strain genomes for metagenomic binning, comparative biology and taxonomic classification.</title>
        <authorList>
            <person name="Goeker M."/>
        </authorList>
    </citation>
    <scope>NUCLEOTIDE SEQUENCE [LARGE SCALE GENOMIC DNA]</scope>
    <source>
        <strain evidence="1 2">DSM 25220</strain>
    </source>
</reference>